<dbReference type="InterPro" id="IPR029787">
    <property type="entry name" value="Nucleotide_cyclase"/>
</dbReference>
<proteinExistence type="predicted"/>
<evidence type="ECO:0000259" key="1">
    <source>
        <dbReference type="PROSITE" id="PS50112"/>
    </source>
</evidence>
<evidence type="ECO:0000259" key="2">
    <source>
        <dbReference type="PROSITE" id="PS50883"/>
    </source>
</evidence>
<evidence type="ECO:0000313" key="5">
    <source>
        <dbReference type="Proteomes" id="UP000217065"/>
    </source>
</evidence>
<sequence length="821" mass="93595">MKIHNSVDHQLASLYNKEDFMRILEDFPEPVCLFAMPDKTLPGRLIYINQKATELLCMTKEDLLSYTWTELFEIPLDKDIDELRKETREQAFNLKESPLKKNLSGSALKVEPHPVQLASGELVMVVTIINITEHYQTQQELKKSEQQFGSLFTHNPDIAISIRMDGRIAAVNKTGLQTLHYLEEEILDHDVKELIAEDTLEFLREHFYQVLQGHPTRFSTKIKTGRESTIDVDVTAIPVVVNEEITGMIGVAHDITNKVAMENLLKENEQRYKALFDYNINPVLTFDLQGRFLKINEAAVKMIDFSLEELVGQSFTKLIDPDRRKESFQNFQMVLDGKPRQYETTIIGKEGQQHLLHVMLIPVWIDGQMTAIHCVCKDITESRRNENLANFMAYHDPLTSLGNQRLFQDDLTRIIQEPHSAHEVSAVLLIDLDRFKFFNDYLGHEIGDRVLCEVADRIVGCVGDASNVYRYAGDEFTVLLEKTSEAAVHAIANGIVEEMQRPLILDSFEAVLTASIGVGLYPKDAQDIKGVMKASDLAMSHAKRMGRNNYQSYNHHIAGLSNNTLEMESMLHKALQLQEFSLHYQPQYRAHDEHLIGFEALLRWYTPQLGHVSPADFIPLAEESGLIVPIGEWVLRKACQTNKKWQLEHQVFVPVSVNLSLRQFYQQDLVQRITDILYETELDSQYLILEITESIAMQEEAAARILQELRDLGVRIAMDDFGTGYSSFKQLRYFPIHHLKIDQGFIQDLDLDNGEAIVGAMVALGHNLGTEIVAEGVETESQAAALKRLGCDILQGYYYARPQPEDAITELLKNHIEKADK</sequence>
<dbReference type="PANTHER" id="PTHR44757:SF2">
    <property type="entry name" value="BIOFILM ARCHITECTURE MAINTENANCE PROTEIN MBAA"/>
    <property type="match status" value="1"/>
</dbReference>
<dbReference type="PROSITE" id="PS50883">
    <property type="entry name" value="EAL"/>
    <property type="match status" value="1"/>
</dbReference>
<dbReference type="CDD" id="cd01949">
    <property type="entry name" value="GGDEF"/>
    <property type="match status" value="1"/>
</dbReference>
<dbReference type="Pfam" id="PF00990">
    <property type="entry name" value="GGDEF"/>
    <property type="match status" value="1"/>
</dbReference>
<dbReference type="SUPFAM" id="SSF55785">
    <property type="entry name" value="PYP-like sensor domain (PAS domain)"/>
    <property type="match status" value="3"/>
</dbReference>
<dbReference type="AlphaFoldDB" id="A0A264W3D1"/>
<accession>A0A264W3D1</accession>
<dbReference type="Proteomes" id="UP000217065">
    <property type="component" value="Unassembled WGS sequence"/>
</dbReference>
<reference evidence="4 5" key="1">
    <citation type="submission" date="2017-07" db="EMBL/GenBank/DDBJ databases">
        <title>Tetzosporium hominis gen.nov. sp.nov.</title>
        <authorList>
            <person name="Tetz G."/>
            <person name="Tetz V."/>
        </authorList>
    </citation>
    <scope>NUCLEOTIDE SEQUENCE [LARGE SCALE GENOMIC DNA]</scope>
    <source>
        <strain evidence="4 5">VT-49</strain>
    </source>
</reference>
<dbReference type="InterPro" id="IPR043128">
    <property type="entry name" value="Rev_trsase/Diguanyl_cyclase"/>
</dbReference>
<protein>
    <recommendedName>
        <fullName evidence="6">GGDEF domain-containing protein</fullName>
    </recommendedName>
</protein>
<dbReference type="PROSITE" id="PS50112">
    <property type="entry name" value="PAS"/>
    <property type="match status" value="2"/>
</dbReference>
<dbReference type="InterPro" id="IPR000014">
    <property type="entry name" value="PAS"/>
</dbReference>
<dbReference type="SMART" id="SM00091">
    <property type="entry name" value="PAS"/>
    <property type="match status" value="3"/>
</dbReference>
<dbReference type="Gene3D" id="3.30.70.270">
    <property type="match status" value="1"/>
</dbReference>
<dbReference type="PROSITE" id="PS50887">
    <property type="entry name" value="GGDEF"/>
    <property type="match status" value="1"/>
</dbReference>
<organism evidence="4 5">
    <name type="scientific">Tetzosporium hominis</name>
    <dbReference type="NCBI Taxonomy" id="2020506"/>
    <lineage>
        <taxon>Bacteria</taxon>
        <taxon>Bacillati</taxon>
        <taxon>Bacillota</taxon>
        <taxon>Bacilli</taxon>
        <taxon>Bacillales</taxon>
        <taxon>Caryophanaceae</taxon>
        <taxon>Tetzosporium</taxon>
    </lineage>
</organism>
<dbReference type="InterPro" id="IPR035919">
    <property type="entry name" value="EAL_sf"/>
</dbReference>
<evidence type="ECO:0008006" key="6">
    <source>
        <dbReference type="Google" id="ProtNLM"/>
    </source>
</evidence>
<dbReference type="NCBIfam" id="TIGR00254">
    <property type="entry name" value="GGDEF"/>
    <property type="match status" value="1"/>
</dbReference>
<gene>
    <name evidence="4" type="ORF">CF394_07470</name>
</gene>
<evidence type="ECO:0000313" key="4">
    <source>
        <dbReference type="EMBL" id="OZS78065.1"/>
    </source>
</evidence>
<dbReference type="SMART" id="SM00086">
    <property type="entry name" value="PAC"/>
    <property type="match status" value="2"/>
</dbReference>
<dbReference type="InterPro" id="IPR035965">
    <property type="entry name" value="PAS-like_dom_sf"/>
</dbReference>
<dbReference type="OrthoDB" id="2624050at2"/>
<dbReference type="PANTHER" id="PTHR44757">
    <property type="entry name" value="DIGUANYLATE CYCLASE DGCP"/>
    <property type="match status" value="1"/>
</dbReference>
<name>A0A264W3D1_9BACL</name>
<feature type="domain" description="PAS" evidence="1">
    <location>
        <begin position="144"/>
        <end position="214"/>
    </location>
</feature>
<comment type="caution">
    <text evidence="4">The sequence shown here is derived from an EMBL/GenBank/DDBJ whole genome shotgun (WGS) entry which is preliminary data.</text>
</comment>
<dbReference type="Gene3D" id="3.30.450.20">
    <property type="entry name" value="PAS domain"/>
    <property type="match status" value="3"/>
</dbReference>
<dbReference type="CDD" id="cd01948">
    <property type="entry name" value="EAL"/>
    <property type="match status" value="1"/>
</dbReference>
<dbReference type="Gene3D" id="3.20.20.450">
    <property type="entry name" value="EAL domain"/>
    <property type="match status" value="1"/>
</dbReference>
<dbReference type="EMBL" id="NOKQ01000204">
    <property type="protein sequence ID" value="OZS78065.1"/>
    <property type="molecule type" value="Genomic_DNA"/>
</dbReference>
<dbReference type="InterPro" id="IPR001633">
    <property type="entry name" value="EAL_dom"/>
</dbReference>
<dbReference type="InterPro" id="IPR000160">
    <property type="entry name" value="GGDEF_dom"/>
</dbReference>
<evidence type="ECO:0000259" key="3">
    <source>
        <dbReference type="PROSITE" id="PS50887"/>
    </source>
</evidence>
<dbReference type="SMART" id="SM00267">
    <property type="entry name" value="GGDEF"/>
    <property type="match status" value="1"/>
</dbReference>
<dbReference type="SMART" id="SM00052">
    <property type="entry name" value="EAL"/>
    <property type="match status" value="1"/>
</dbReference>
<dbReference type="InterPro" id="IPR001610">
    <property type="entry name" value="PAC"/>
</dbReference>
<dbReference type="CDD" id="cd00130">
    <property type="entry name" value="PAS"/>
    <property type="match status" value="2"/>
</dbReference>
<keyword evidence="5" id="KW-1185">Reference proteome</keyword>
<dbReference type="NCBIfam" id="TIGR00229">
    <property type="entry name" value="sensory_box"/>
    <property type="match status" value="3"/>
</dbReference>
<feature type="domain" description="EAL" evidence="2">
    <location>
        <begin position="564"/>
        <end position="816"/>
    </location>
</feature>
<dbReference type="SUPFAM" id="SSF55073">
    <property type="entry name" value="Nucleotide cyclase"/>
    <property type="match status" value="1"/>
</dbReference>
<dbReference type="Pfam" id="PF00563">
    <property type="entry name" value="EAL"/>
    <property type="match status" value="1"/>
</dbReference>
<feature type="domain" description="GGDEF" evidence="3">
    <location>
        <begin position="423"/>
        <end position="555"/>
    </location>
</feature>
<feature type="domain" description="PAS" evidence="1">
    <location>
        <begin position="268"/>
        <end position="338"/>
    </location>
</feature>
<dbReference type="SUPFAM" id="SSF141868">
    <property type="entry name" value="EAL domain-like"/>
    <property type="match status" value="1"/>
</dbReference>
<dbReference type="Pfam" id="PF13426">
    <property type="entry name" value="PAS_9"/>
    <property type="match status" value="3"/>
</dbReference>
<dbReference type="RefSeq" id="WP_094942685.1">
    <property type="nucleotide sequence ID" value="NZ_NOKQ01000204.1"/>
</dbReference>
<dbReference type="InterPro" id="IPR052155">
    <property type="entry name" value="Biofilm_reg_signaling"/>
</dbReference>